<comment type="caution">
    <text evidence="1">The sequence shown here is derived from an EMBL/GenBank/DDBJ whole genome shotgun (WGS) entry which is preliminary data.</text>
</comment>
<accession>A0ACC3AEC4</accession>
<gene>
    <name evidence="1" type="ORF">H2198_002408</name>
</gene>
<dbReference type="Proteomes" id="UP001172386">
    <property type="component" value="Unassembled WGS sequence"/>
</dbReference>
<sequence length="152" mass="17570">MSTILRTLRNLRKIGFKEYGHQLQYMGDTKSGVLVGQDRFGNKYYENLQEDLPLRTRWIDYKDKEFDASQVDPGWHAWISYMVDKPPTEDSLMQFGKRPWESPEPKINNTLSRSAYKPYSTTKPKYSAWNPVAKPRDGTPAELPKAVEGPAL</sequence>
<organism evidence="1 2">
    <name type="scientific">Neophaeococcomyces mojaviensis</name>
    <dbReference type="NCBI Taxonomy" id="3383035"/>
    <lineage>
        <taxon>Eukaryota</taxon>
        <taxon>Fungi</taxon>
        <taxon>Dikarya</taxon>
        <taxon>Ascomycota</taxon>
        <taxon>Pezizomycotina</taxon>
        <taxon>Eurotiomycetes</taxon>
        <taxon>Chaetothyriomycetidae</taxon>
        <taxon>Chaetothyriales</taxon>
        <taxon>Chaetothyriales incertae sedis</taxon>
        <taxon>Neophaeococcomyces</taxon>
    </lineage>
</organism>
<name>A0ACC3AEC4_9EURO</name>
<reference evidence="1" key="1">
    <citation type="submission" date="2022-10" db="EMBL/GenBank/DDBJ databases">
        <title>Culturing micro-colonial fungi from biological soil crusts in the Mojave desert and describing Neophaeococcomyces mojavensis, and introducing the new genera and species Taxawa tesnikishii.</title>
        <authorList>
            <person name="Kurbessoian T."/>
            <person name="Stajich J.E."/>
        </authorList>
    </citation>
    <scope>NUCLEOTIDE SEQUENCE</scope>
    <source>
        <strain evidence="1">JES_112</strain>
    </source>
</reference>
<proteinExistence type="predicted"/>
<evidence type="ECO:0000313" key="2">
    <source>
        <dbReference type="Proteomes" id="UP001172386"/>
    </source>
</evidence>
<protein>
    <submittedName>
        <fullName evidence="1">Uncharacterized protein</fullName>
    </submittedName>
</protein>
<keyword evidence="2" id="KW-1185">Reference proteome</keyword>
<evidence type="ECO:0000313" key="1">
    <source>
        <dbReference type="EMBL" id="KAJ9660665.1"/>
    </source>
</evidence>
<dbReference type="EMBL" id="JAPDRQ010000029">
    <property type="protein sequence ID" value="KAJ9660665.1"/>
    <property type="molecule type" value="Genomic_DNA"/>
</dbReference>